<dbReference type="Pfam" id="PF08245">
    <property type="entry name" value="Mur_ligase_M"/>
    <property type="match status" value="1"/>
</dbReference>
<keyword evidence="5 7" id="KW-0067">ATP-binding</keyword>
<evidence type="ECO:0000256" key="2">
    <source>
        <dbReference type="ARBA" id="ARBA00022598"/>
    </source>
</evidence>
<evidence type="ECO:0000259" key="8">
    <source>
        <dbReference type="Pfam" id="PF08245"/>
    </source>
</evidence>
<evidence type="ECO:0000256" key="5">
    <source>
        <dbReference type="ARBA" id="ARBA00022840"/>
    </source>
</evidence>
<gene>
    <name evidence="9" type="ORF">ACFFGY_20555</name>
</gene>
<evidence type="ECO:0000256" key="7">
    <source>
        <dbReference type="PIRNR" id="PIRNR001563"/>
    </source>
</evidence>
<dbReference type="Gene3D" id="3.40.1190.10">
    <property type="entry name" value="Mur-like, catalytic domain"/>
    <property type="match status" value="1"/>
</dbReference>
<evidence type="ECO:0000313" key="9">
    <source>
        <dbReference type="EMBL" id="MFC0410648.1"/>
    </source>
</evidence>
<dbReference type="SUPFAM" id="SSF53244">
    <property type="entry name" value="MurD-like peptide ligases, peptide-binding domain"/>
    <property type="match status" value="1"/>
</dbReference>
<dbReference type="PIRSF" id="PIRSF001563">
    <property type="entry name" value="Folylpolyglu_synth"/>
    <property type="match status" value="1"/>
</dbReference>
<protein>
    <submittedName>
        <fullName evidence="9">Bifunctional folylpolyglutamate synthase/dihydrofolate synthase</fullName>
        <ecNumber evidence="9">6.3.2.-</ecNumber>
    </submittedName>
</protein>
<evidence type="ECO:0000256" key="6">
    <source>
        <dbReference type="ARBA" id="ARBA00022842"/>
    </source>
</evidence>
<sequence>MPAGPGLPAGLPVGDGRSEAIIDRLHALHPKLIDLSLDRLQRCLDAIGNPERQLPPVVHVAGTNGKGSTCAFTRAVAEAAGQRVHVYSSPHLVRFHERIRLAGQLVEESVLADTLEEVERRNGGQPITVFEITTAVAILLFSRVPADLLVLEVGLGGRFDATNVVPRPAATAIAAVSMDHMDFLGDTIAAIAREKAGIAKPGVPLVTGRQPPEAMAVIEATAAEVGAPLLRRDRDWWVEERGDGLLYRDARGSVALPRPALPGPHQADNAALALAALRAWNPPWLTDAAAAEGLRRARWPARLQQLDSGALRAMLPPDWELWLDGGHNPGAGEVLAQHLRGWNDRPLHLLVGMKRSKAAAEFLHPLLPHAASLWAVAEPGQHLAMTPEEVVEASGGAARIGPRVEDALREIIGGAAGNGPAARVLICGSLYLAGEVLKRNGTLPD</sequence>
<comment type="caution">
    <text evidence="9">The sequence shown here is derived from an EMBL/GenBank/DDBJ whole genome shotgun (WGS) entry which is preliminary data.</text>
</comment>
<keyword evidence="6" id="KW-0460">Magnesium</keyword>
<evidence type="ECO:0000256" key="1">
    <source>
        <dbReference type="ARBA" id="ARBA00008276"/>
    </source>
</evidence>
<comment type="similarity">
    <text evidence="1 7">Belongs to the folylpolyglutamate synthase family.</text>
</comment>
<name>A0ABV6JY35_9PROT</name>
<evidence type="ECO:0000256" key="3">
    <source>
        <dbReference type="ARBA" id="ARBA00022723"/>
    </source>
</evidence>
<dbReference type="EMBL" id="JBHLUN010000016">
    <property type="protein sequence ID" value="MFC0410648.1"/>
    <property type="molecule type" value="Genomic_DNA"/>
</dbReference>
<reference evidence="9 10" key="1">
    <citation type="submission" date="2024-09" db="EMBL/GenBank/DDBJ databases">
        <authorList>
            <person name="Sun Q."/>
            <person name="Mori K."/>
        </authorList>
    </citation>
    <scope>NUCLEOTIDE SEQUENCE [LARGE SCALE GENOMIC DNA]</scope>
    <source>
        <strain evidence="9 10">TBRC 5777</strain>
    </source>
</reference>
<dbReference type="InterPro" id="IPR036615">
    <property type="entry name" value="Mur_ligase_C_dom_sf"/>
</dbReference>
<dbReference type="InterPro" id="IPR001645">
    <property type="entry name" value="Folylpolyglutamate_synth"/>
</dbReference>
<proteinExistence type="inferred from homology"/>
<dbReference type="InterPro" id="IPR013221">
    <property type="entry name" value="Mur_ligase_cen"/>
</dbReference>
<dbReference type="PROSITE" id="PS01012">
    <property type="entry name" value="FOLYLPOLYGLU_SYNT_2"/>
    <property type="match status" value="1"/>
</dbReference>
<dbReference type="SUPFAM" id="SSF53623">
    <property type="entry name" value="MurD-like peptide ligases, catalytic domain"/>
    <property type="match status" value="1"/>
</dbReference>
<evidence type="ECO:0000256" key="4">
    <source>
        <dbReference type="ARBA" id="ARBA00022741"/>
    </source>
</evidence>
<keyword evidence="3" id="KW-0479">Metal-binding</keyword>
<dbReference type="PANTHER" id="PTHR11136">
    <property type="entry name" value="FOLYLPOLYGLUTAMATE SYNTHASE-RELATED"/>
    <property type="match status" value="1"/>
</dbReference>
<keyword evidence="4 7" id="KW-0547">Nucleotide-binding</keyword>
<organism evidence="9 10">
    <name type="scientific">Roseomonas elaeocarpi</name>
    <dbReference type="NCBI Taxonomy" id="907779"/>
    <lineage>
        <taxon>Bacteria</taxon>
        <taxon>Pseudomonadati</taxon>
        <taxon>Pseudomonadota</taxon>
        <taxon>Alphaproteobacteria</taxon>
        <taxon>Acetobacterales</taxon>
        <taxon>Roseomonadaceae</taxon>
        <taxon>Roseomonas</taxon>
    </lineage>
</organism>
<dbReference type="InterPro" id="IPR018109">
    <property type="entry name" value="Folylpolyglutamate_synth_CS"/>
</dbReference>
<dbReference type="RefSeq" id="WP_377046404.1">
    <property type="nucleotide sequence ID" value="NZ_JBHLUN010000016.1"/>
</dbReference>
<keyword evidence="2 7" id="KW-0436">Ligase</keyword>
<dbReference type="PANTHER" id="PTHR11136:SF0">
    <property type="entry name" value="DIHYDROFOLATE SYNTHETASE-RELATED"/>
    <property type="match status" value="1"/>
</dbReference>
<dbReference type="Proteomes" id="UP001589865">
    <property type="component" value="Unassembled WGS sequence"/>
</dbReference>
<keyword evidence="10" id="KW-1185">Reference proteome</keyword>
<dbReference type="Gene3D" id="3.90.190.20">
    <property type="entry name" value="Mur ligase, C-terminal domain"/>
    <property type="match status" value="1"/>
</dbReference>
<dbReference type="NCBIfam" id="TIGR01499">
    <property type="entry name" value="folC"/>
    <property type="match status" value="1"/>
</dbReference>
<accession>A0ABV6JY35</accession>
<evidence type="ECO:0000313" key="10">
    <source>
        <dbReference type="Proteomes" id="UP001589865"/>
    </source>
</evidence>
<dbReference type="EC" id="6.3.2.-" evidence="9"/>
<dbReference type="GO" id="GO:0016874">
    <property type="term" value="F:ligase activity"/>
    <property type="evidence" value="ECO:0007669"/>
    <property type="project" value="UniProtKB-KW"/>
</dbReference>
<feature type="domain" description="Mur ligase central" evidence="8">
    <location>
        <begin position="60"/>
        <end position="200"/>
    </location>
</feature>
<dbReference type="InterPro" id="IPR036565">
    <property type="entry name" value="Mur-like_cat_sf"/>
</dbReference>